<sequence length="127" mass="13672">MEEPAPVAATAANRSVENFNCTIGSTFTSKCTKEDAEQHISFRVPPHKGGQTQKRKKNALEGGGKQNANKNTRKRAITAEDPSPSSNKIFVGPSQQSVQFNSNAIGTTAPVMTNNMMLFGDNSTQML</sequence>
<feature type="region of interest" description="Disordered" evidence="1">
    <location>
        <begin position="42"/>
        <end position="95"/>
    </location>
</feature>
<organism evidence="2 3">
    <name type="scientific">Eragrostis curvula</name>
    <name type="common">weeping love grass</name>
    <dbReference type="NCBI Taxonomy" id="38414"/>
    <lineage>
        <taxon>Eukaryota</taxon>
        <taxon>Viridiplantae</taxon>
        <taxon>Streptophyta</taxon>
        <taxon>Embryophyta</taxon>
        <taxon>Tracheophyta</taxon>
        <taxon>Spermatophyta</taxon>
        <taxon>Magnoliopsida</taxon>
        <taxon>Liliopsida</taxon>
        <taxon>Poales</taxon>
        <taxon>Poaceae</taxon>
        <taxon>PACMAD clade</taxon>
        <taxon>Chloridoideae</taxon>
        <taxon>Eragrostideae</taxon>
        <taxon>Eragrostidinae</taxon>
        <taxon>Eragrostis</taxon>
    </lineage>
</organism>
<gene>
    <name evidence="2" type="ORF">EJB05_10494</name>
</gene>
<evidence type="ECO:0000256" key="1">
    <source>
        <dbReference type="SAM" id="MobiDB-lite"/>
    </source>
</evidence>
<feature type="compositionally biased region" description="Polar residues" evidence="1">
    <location>
        <begin position="83"/>
        <end position="95"/>
    </location>
</feature>
<evidence type="ECO:0000313" key="3">
    <source>
        <dbReference type="Proteomes" id="UP000324897"/>
    </source>
</evidence>
<dbReference type="AlphaFoldDB" id="A0A5J9VNK8"/>
<accession>A0A5J9VNK8</accession>
<dbReference type="Proteomes" id="UP000324897">
    <property type="component" value="Chromosome 4"/>
</dbReference>
<evidence type="ECO:0000313" key="2">
    <source>
        <dbReference type="EMBL" id="TVU37191.1"/>
    </source>
</evidence>
<proteinExistence type="predicted"/>
<dbReference type="Gramene" id="TVU37191">
    <property type="protein sequence ID" value="TVU37191"/>
    <property type="gene ID" value="EJB05_10494"/>
</dbReference>
<dbReference type="EMBL" id="RWGY01000007">
    <property type="protein sequence ID" value="TVU37191.1"/>
    <property type="molecule type" value="Genomic_DNA"/>
</dbReference>
<comment type="caution">
    <text evidence="2">The sequence shown here is derived from an EMBL/GenBank/DDBJ whole genome shotgun (WGS) entry which is preliminary data.</text>
</comment>
<protein>
    <submittedName>
        <fullName evidence="2">Uncharacterized protein</fullName>
    </submittedName>
</protein>
<keyword evidence="3" id="KW-1185">Reference proteome</keyword>
<reference evidence="2 3" key="1">
    <citation type="journal article" date="2019" name="Sci. Rep.">
        <title>A high-quality genome of Eragrostis curvula grass provides insights into Poaceae evolution and supports new strategies to enhance forage quality.</title>
        <authorList>
            <person name="Carballo J."/>
            <person name="Santos B.A.C.M."/>
            <person name="Zappacosta D."/>
            <person name="Garbus I."/>
            <person name="Selva J.P."/>
            <person name="Gallo C.A."/>
            <person name="Diaz A."/>
            <person name="Albertini E."/>
            <person name="Caccamo M."/>
            <person name="Echenique V."/>
        </authorList>
    </citation>
    <scope>NUCLEOTIDE SEQUENCE [LARGE SCALE GENOMIC DNA]</scope>
    <source>
        <strain evidence="3">cv. Victoria</strain>
        <tissue evidence="2">Leaf</tissue>
    </source>
</reference>
<name>A0A5J9VNK8_9POAL</name>